<feature type="transmembrane region" description="Helical" evidence="10">
    <location>
        <begin position="86"/>
        <end position="106"/>
    </location>
</feature>
<keyword evidence="5 10" id="KW-1133">Transmembrane helix</keyword>
<organism evidence="12 13">
    <name type="scientific">Candidatus Zambryskibacteria bacterium RIFCSPLOWO2_01_FULL_43_17</name>
    <dbReference type="NCBI Taxonomy" id="1802760"/>
    <lineage>
        <taxon>Bacteria</taxon>
        <taxon>Candidatus Zambryskiibacteriota</taxon>
    </lineage>
</organism>
<sequence>MENAGKILIALLGFAGFLLARYIRTHKQRMTPLVCPLEGSCESVVHSDYSRIFGIPVELLGMIYYALIAILYSLSVLYPVLISTEISYIVLSVSIVAFLFSMYLTAVQAFVLHHWCTWCLFSASICTAIFLLALIVMNQNILNVFIN</sequence>
<reference evidence="12 13" key="1">
    <citation type="journal article" date="2016" name="Nat. Commun.">
        <title>Thousands of microbial genomes shed light on interconnected biogeochemical processes in an aquifer system.</title>
        <authorList>
            <person name="Anantharaman K."/>
            <person name="Brown C.T."/>
            <person name="Hug L.A."/>
            <person name="Sharon I."/>
            <person name="Castelle C.J."/>
            <person name="Probst A.J."/>
            <person name="Thomas B.C."/>
            <person name="Singh A."/>
            <person name="Wilkins M.J."/>
            <person name="Karaoz U."/>
            <person name="Brodie E.L."/>
            <person name="Williams K.H."/>
            <person name="Hubbard S.S."/>
            <person name="Banfield J.F."/>
        </authorList>
    </citation>
    <scope>NUCLEOTIDE SEQUENCE [LARGE SCALE GENOMIC DNA]</scope>
</reference>
<evidence type="ECO:0000256" key="3">
    <source>
        <dbReference type="ARBA" id="ARBA00022692"/>
    </source>
</evidence>
<dbReference type="InterPro" id="IPR044698">
    <property type="entry name" value="VKOR/LTO1"/>
</dbReference>
<dbReference type="PANTHER" id="PTHR34573:SF1">
    <property type="entry name" value="VITAMIN K EPOXIDE REDUCTASE DOMAIN-CONTAINING PROTEIN"/>
    <property type="match status" value="1"/>
</dbReference>
<keyword evidence="7 10" id="KW-0472">Membrane</keyword>
<dbReference type="SMART" id="SM00756">
    <property type="entry name" value="VKc"/>
    <property type="match status" value="1"/>
</dbReference>
<feature type="domain" description="Vitamin K epoxide reductase" evidence="11">
    <location>
        <begin position="2"/>
        <end position="137"/>
    </location>
</feature>
<dbReference type="InterPro" id="IPR038354">
    <property type="entry name" value="VKOR_sf"/>
</dbReference>
<evidence type="ECO:0000256" key="5">
    <source>
        <dbReference type="ARBA" id="ARBA00022989"/>
    </source>
</evidence>
<keyword evidence="9" id="KW-0676">Redox-active center</keyword>
<dbReference type="CDD" id="cd12916">
    <property type="entry name" value="VKOR_1"/>
    <property type="match status" value="1"/>
</dbReference>
<dbReference type="GO" id="GO:0016491">
    <property type="term" value="F:oxidoreductase activity"/>
    <property type="evidence" value="ECO:0007669"/>
    <property type="project" value="UniProtKB-KW"/>
</dbReference>
<evidence type="ECO:0000256" key="2">
    <source>
        <dbReference type="ARBA" id="ARBA00006214"/>
    </source>
</evidence>
<dbReference type="InterPro" id="IPR012932">
    <property type="entry name" value="VKOR"/>
</dbReference>
<keyword evidence="8" id="KW-1015">Disulfide bond</keyword>
<protein>
    <recommendedName>
        <fullName evidence="11">Vitamin K epoxide reductase domain-containing protein</fullName>
    </recommendedName>
</protein>
<dbReference type="Proteomes" id="UP000179283">
    <property type="component" value="Unassembled WGS sequence"/>
</dbReference>
<evidence type="ECO:0000256" key="10">
    <source>
        <dbReference type="SAM" id="Phobius"/>
    </source>
</evidence>
<evidence type="ECO:0000256" key="8">
    <source>
        <dbReference type="ARBA" id="ARBA00023157"/>
    </source>
</evidence>
<accession>A0A1G2U515</accession>
<comment type="similarity">
    <text evidence="2">Belongs to the VKOR family.</text>
</comment>
<keyword evidence="4" id="KW-0874">Quinone</keyword>
<keyword evidence="6" id="KW-0560">Oxidoreductase</keyword>
<keyword evidence="3 10" id="KW-0812">Transmembrane</keyword>
<gene>
    <name evidence="12" type="ORF">A2920_01425</name>
</gene>
<feature type="transmembrane region" description="Helical" evidence="10">
    <location>
        <begin position="118"/>
        <end position="137"/>
    </location>
</feature>
<feature type="transmembrane region" description="Helical" evidence="10">
    <location>
        <begin position="59"/>
        <end position="80"/>
    </location>
</feature>
<evidence type="ECO:0000313" key="12">
    <source>
        <dbReference type="EMBL" id="OHB04584.1"/>
    </source>
</evidence>
<evidence type="ECO:0000259" key="11">
    <source>
        <dbReference type="SMART" id="SM00756"/>
    </source>
</evidence>
<evidence type="ECO:0000256" key="6">
    <source>
        <dbReference type="ARBA" id="ARBA00023002"/>
    </source>
</evidence>
<dbReference type="Gene3D" id="1.20.1440.130">
    <property type="entry name" value="VKOR domain"/>
    <property type="match status" value="1"/>
</dbReference>
<feature type="transmembrane region" description="Helical" evidence="10">
    <location>
        <begin position="6"/>
        <end position="23"/>
    </location>
</feature>
<comment type="subcellular location">
    <subcellularLocation>
        <location evidence="1">Membrane</location>
        <topology evidence="1">Multi-pass membrane protein</topology>
    </subcellularLocation>
</comment>
<dbReference type="AlphaFoldDB" id="A0A1G2U515"/>
<comment type="caution">
    <text evidence="12">The sequence shown here is derived from an EMBL/GenBank/DDBJ whole genome shotgun (WGS) entry which is preliminary data.</text>
</comment>
<dbReference type="GO" id="GO:0016020">
    <property type="term" value="C:membrane"/>
    <property type="evidence" value="ECO:0007669"/>
    <property type="project" value="UniProtKB-SubCell"/>
</dbReference>
<dbReference type="PANTHER" id="PTHR34573">
    <property type="entry name" value="VKC DOMAIN-CONTAINING PROTEIN"/>
    <property type="match status" value="1"/>
</dbReference>
<evidence type="ECO:0000256" key="7">
    <source>
        <dbReference type="ARBA" id="ARBA00023136"/>
    </source>
</evidence>
<evidence type="ECO:0000256" key="4">
    <source>
        <dbReference type="ARBA" id="ARBA00022719"/>
    </source>
</evidence>
<dbReference type="Pfam" id="PF07884">
    <property type="entry name" value="VKOR"/>
    <property type="match status" value="1"/>
</dbReference>
<proteinExistence type="inferred from homology"/>
<name>A0A1G2U515_9BACT</name>
<evidence type="ECO:0000256" key="9">
    <source>
        <dbReference type="ARBA" id="ARBA00023284"/>
    </source>
</evidence>
<evidence type="ECO:0000256" key="1">
    <source>
        <dbReference type="ARBA" id="ARBA00004141"/>
    </source>
</evidence>
<dbReference type="GO" id="GO:0048038">
    <property type="term" value="F:quinone binding"/>
    <property type="evidence" value="ECO:0007669"/>
    <property type="project" value="UniProtKB-KW"/>
</dbReference>
<dbReference type="EMBL" id="MHWD01000008">
    <property type="protein sequence ID" value="OHB04584.1"/>
    <property type="molecule type" value="Genomic_DNA"/>
</dbReference>
<evidence type="ECO:0000313" key="13">
    <source>
        <dbReference type="Proteomes" id="UP000179283"/>
    </source>
</evidence>